<proteinExistence type="predicted"/>
<dbReference type="PROSITE" id="PS50200">
    <property type="entry name" value="RA"/>
    <property type="match status" value="1"/>
</dbReference>
<keyword evidence="4" id="KW-0862">Zinc</keyword>
<dbReference type="Pfam" id="PF16517">
    <property type="entry name" value="Nore1-SARAH"/>
    <property type="match status" value="1"/>
</dbReference>
<dbReference type="AlphaFoldDB" id="A0A674NMW5"/>
<dbReference type="CTD" id="283349"/>
<evidence type="ECO:0000259" key="7">
    <source>
        <dbReference type="PROSITE" id="PS50081"/>
    </source>
</evidence>
<dbReference type="InterPro" id="IPR033614">
    <property type="entry name" value="RASSF1-6"/>
</dbReference>
<name>A0A674NMW5_TAKRU</name>
<evidence type="ECO:0000259" key="8">
    <source>
        <dbReference type="PROSITE" id="PS50200"/>
    </source>
</evidence>
<keyword evidence="2" id="KW-0493">Microtubule</keyword>
<feature type="region of interest" description="Disordered" evidence="6">
    <location>
        <begin position="80"/>
        <end position="150"/>
    </location>
</feature>
<feature type="domain" description="Phorbol-ester/DAG-type" evidence="7">
    <location>
        <begin position="148"/>
        <end position="193"/>
    </location>
</feature>
<dbReference type="Gene3D" id="3.30.60.20">
    <property type="match status" value="1"/>
</dbReference>
<dbReference type="Gene3D" id="3.10.20.90">
    <property type="entry name" value="Phosphatidylinositol 3-kinase Catalytic Subunit, Chain A, domain 1"/>
    <property type="match status" value="1"/>
</dbReference>
<dbReference type="InterPro" id="IPR046349">
    <property type="entry name" value="C1-like_sf"/>
</dbReference>
<evidence type="ECO:0000256" key="3">
    <source>
        <dbReference type="ARBA" id="ARBA00022723"/>
    </source>
</evidence>
<dbReference type="SMART" id="SM00109">
    <property type="entry name" value="C1"/>
    <property type="match status" value="1"/>
</dbReference>
<comment type="subcellular location">
    <subcellularLocation>
        <location evidence="1">Cytoplasm</location>
        <location evidence="1">Cytoskeleton</location>
    </subcellularLocation>
</comment>
<dbReference type="GO" id="GO:0005737">
    <property type="term" value="C:cytoplasm"/>
    <property type="evidence" value="ECO:0007669"/>
    <property type="project" value="TreeGrafter"/>
</dbReference>
<evidence type="ECO:0000256" key="5">
    <source>
        <dbReference type="ARBA" id="ARBA00023212"/>
    </source>
</evidence>
<reference evidence="10" key="3">
    <citation type="submission" date="2025-09" db="UniProtKB">
        <authorList>
            <consortium name="Ensembl"/>
        </authorList>
    </citation>
    <scope>IDENTIFICATION</scope>
</reference>
<feature type="compositionally biased region" description="Basic and acidic residues" evidence="6">
    <location>
        <begin position="135"/>
        <end position="150"/>
    </location>
</feature>
<dbReference type="RefSeq" id="XP_011611528.2">
    <property type="nucleotide sequence ID" value="XM_011613226.2"/>
</dbReference>
<sequence>MHFSRKYVPTRCPVPDDSAFQAVHVRTSPGRLDEAPEGTWPPPGARMRISKANKGAVVVKAVRRHPSPQPASLESLEAAWLESRQSPESVPSPERKDAETDATDNGMEGHPGGGPLRGRRRGFRPPDVRTIFSPGEKDPRVKQETGEGHNFEPGGENTWCDVCCRYIFQQGLTCAGCKYTCHATCQERVSLDCQTLVSPVSQDHLNNNHSALHDVEKERALRTELSWEEIGQKVELYNAATKDHLKMTLNPTGVYTGFIKVQMDLRRPVTVRGGQKAAGGCVEEEAFYLPRGVTNTLHISSNNTVRQVIVALLNKFTVADNPAKYALYKRYCREEQVYVCKLADGEQPLFLRLLAGPNTDTLSFVLREQQTGEVVWDAFTIPELRNFLRFLDKEEDEQREAVIRRYETYRQRLQEALRELGGTS</sequence>
<gene>
    <name evidence="10" type="primary">rassf3</name>
</gene>
<dbReference type="InterPro" id="IPR000159">
    <property type="entry name" value="RA_dom"/>
</dbReference>
<dbReference type="SUPFAM" id="SSF57889">
    <property type="entry name" value="Cysteine-rich domain"/>
    <property type="match status" value="1"/>
</dbReference>
<reference evidence="10 11" key="1">
    <citation type="journal article" date="2011" name="Genome Biol. Evol.">
        <title>Integration of the genetic map and genome assembly of fugu facilitates insights into distinct features of genome evolution in teleosts and mammals.</title>
        <authorList>
            <person name="Kai W."/>
            <person name="Kikuchi K."/>
            <person name="Tohari S."/>
            <person name="Chew A.K."/>
            <person name="Tay A."/>
            <person name="Fujiwara A."/>
            <person name="Hosoya S."/>
            <person name="Suetake H."/>
            <person name="Naruse K."/>
            <person name="Brenner S."/>
            <person name="Suzuki Y."/>
            <person name="Venkatesh B."/>
        </authorList>
    </citation>
    <scope>NUCLEOTIDE SEQUENCE [LARGE SCALE GENOMIC DNA]</scope>
</reference>
<dbReference type="InterPro" id="IPR002219">
    <property type="entry name" value="PKC_DAG/PE"/>
</dbReference>
<dbReference type="KEGG" id="tru:101070695"/>
<evidence type="ECO:0000313" key="11">
    <source>
        <dbReference type="Proteomes" id="UP000005226"/>
    </source>
</evidence>
<dbReference type="Pfam" id="PF00788">
    <property type="entry name" value="RA"/>
    <property type="match status" value="1"/>
</dbReference>
<dbReference type="SUPFAM" id="SSF54236">
    <property type="entry name" value="Ubiquitin-like"/>
    <property type="match status" value="1"/>
</dbReference>
<dbReference type="GO" id="GO:0005874">
    <property type="term" value="C:microtubule"/>
    <property type="evidence" value="ECO:0007669"/>
    <property type="project" value="UniProtKB-KW"/>
</dbReference>
<dbReference type="GeneID" id="101070695"/>
<dbReference type="PANTHER" id="PTHR22738:SF8">
    <property type="entry name" value="RAS ASSOCIATION DOMAIN-CONTAINING PROTEIN 3"/>
    <property type="match status" value="1"/>
</dbReference>
<dbReference type="InParanoid" id="A0A674NMW5"/>
<evidence type="ECO:0000256" key="4">
    <source>
        <dbReference type="ARBA" id="ARBA00022833"/>
    </source>
</evidence>
<dbReference type="GO" id="GO:0046872">
    <property type="term" value="F:metal ion binding"/>
    <property type="evidence" value="ECO:0007669"/>
    <property type="project" value="UniProtKB-KW"/>
</dbReference>
<dbReference type="PROSITE" id="PS50951">
    <property type="entry name" value="SARAH"/>
    <property type="match status" value="1"/>
</dbReference>
<evidence type="ECO:0000256" key="1">
    <source>
        <dbReference type="ARBA" id="ARBA00004245"/>
    </source>
</evidence>
<evidence type="ECO:0000256" key="6">
    <source>
        <dbReference type="SAM" id="MobiDB-lite"/>
    </source>
</evidence>
<dbReference type="GO" id="GO:0007165">
    <property type="term" value="P:signal transduction"/>
    <property type="evidence" value="ECO:0007669"/>
    <property type="project" value="InterPro"/>
</dbReference>
<dbReference type="InterPro" id="IPR029071">
    <property type="entry name" value="Ubiquitin-like_domsf"/>
</dbReference>
<dbReference type="CDD" id="cd20886">
    <property type="entry name" value="C1_RASSF5"/>
    <property type="match status" value="1"/>
</dbReference>
<keyword evidence="5" id="KW-0963">Cytoplasm</keyword>
<dbReference type="InterPro" id="IPR011524">
    <property type="entry name" value="SARAH_dom"/>
</dbReference>
<feature type="domain" description="Ras-associating" evidence="8">
    <location>
        <begin position="287"/>
        <end position="371"/>
    </location>
</feature>
<dbReference type="Proteomes" id="UP000005226">
    <property type="component" value="Chromosome 18"/>
</dbReference>
<feature type="domain" description="SARAH" evidence="9">
    <location>
        <begin position="373"/>
        <end position="420"/>
    </location>
</feature>
<dbReference type="Pfam" id="PF00130">
    <property type="entry name" value="C1_1"/>
    <property type="match status" value="1"/>
</dbReference>
<evidence type="ECO:0000259" key="9">
    <source>
        <dbReference type="PROSITE" id="PS50951"/>
    </source>
</evidence>
<dbReference type="OrthoDB" id="74314at2759"/>
<protein>
    <submittedName>
        <fullName evidence="10">Ras association domain family member 3</fullName>
    </submittedName>
</protein>
<dbReference type="PROSITE" id="PS50081">
    <property type="entry name" value="ZF_DAG_PE_2"/>
    <property type="match status" value="1"/>
</dbReference>
<accession>A0A674NMW5</accession>
<keyword evidence="5" id="KW-0206">Cytoskeleton</keyword>
<dbReference type="Ensembl" id="ENSTRUT00000078523.1">
    <property type="protein sequence ID" value="ENSTRUP00000075142.1"/>
    <property type="gene ID" value="ENSTRUG00000012661.3"/>
</dbReference>
<dbReference type="PROSITE" id="PS00479">
    <property type="entry name" value="ZF_DAG_PE_1"/>
    <property type="match status" value="1"/>
</dbReference>
<keyword evidence="3" id="KW-0479">Metal-binding</keyword>
<keyword evidence="11" id="KW-1185">Reference proteome</keyword>
<evidence type="ECO:0000313" key="10">
    <source>
        <dbReference type="Ensembl" id="ENSTRUP00000075142.1"/>
    </source>
</evidence>
<dbReference type="GeneTree" id="ENSGT00940000157502"/>
<reference evidence="10" key="2">
    <citation type="submission" date="2025-08" db="UniProtKB">
        <authorList>
            <consortium name="Ensembl"/>
        </authorList>
    </citation>
    <scope>IDENTIFICATION</scope>
</reference>
<evidence type="ECO:0000256" key="2">
    <source>
        <dbReference type="ARBA" id="ARBA00022701"/>
    </source>
</evidence>
<dbReference type="PANTHER" id="PTHR22738">
    <property type="entry name" value="RASSF"/>
    <property type="match status" value="1"/>
</dbReference>
<organism evidence="10 11">
    <name type="scientific">Takifugu rubripes</name>
    <name type="common">Japanese pufferfish</name>
    <name type="synonym">Fugu rubripes</name>
    <dbReference type="NCBI Taxonomy" id="31033"/>
    <lineage>
        <taxon>Eukaryota</taxon>
        <taxon>Metazoa</taxon>
        <taxon>Chordata</taxon>
        <taxon>Craniata</taxon>
        <taxon>Vertebrata</taxon>
        <taxon>Euteleostomi</taxon>
        <taxon>Actinopterygii</taxon>
        <taxon>Neopterygii</taxon>
        <taxon>Teleostei</taxon>
        <taxon>Neoteleostei</taxon>
        <taxon>Acanthomorphata</taxon>
        <taxon>Eupercaria</taxon>
        <taxon>Tetraodontiformes</taxon>
        <taxon>Tetradontoidea</taxon>
        <taxon>Tetraodontidae</taxon>
        <taxon>Takifugu</taxon>
    </lineage>
</organism>
<dbReference type="SMART" id="SM00314">
    <property type="entry name" value="RA"/>
    <property type="match status" value="1"/>
</dbReference>
<dbReference type="Gene3D" id="1.20.5.110">
    <property type="match status" value="1"/>
</dbReference>